<dbReference type="EMBL" id="ML994638">
    <property type="protein sequence ID" value="KAF2184425.1"/>
    <property type="molecule type" value="Genomic_DNA"/>
</dbReference>
<feature type="region of interest" description="Disordered" evidence="6">
    <location>
        <begin position="61"/>
        <end position="131"/>
    </location>
</feature>
<dbReference type="OrthoDB" id="197400at2759"/>
<dbReference type="AlphaFoldDB" id="A0A6A6E0B7"/>
<feature type="domain" description="Survival Motor Neuron Gemin2-binding" evidence="7">
    <location>
        <begin position="9"/>
        <end position="32"/>
    </location>
</feature>
<dbReference type="GO" id="GO:0005634">
    <property type="term" value="C:nucleus"/>
    <property type="evidence" value="ECO:0007669"/>
    <property type="project" value="UniProtKB-SubCell"/>
</dbReference>
<feature type="compositionally biased region" description="Polar residues" evidence="6">
    <location>
        <begin position="102"/>
        <end position="121"/>
    </location>
</feature>
<keyword evidence="9" id="KW-1185">Reference proteome</keyword>
<proteinExistence type="inferred from homology"/>
<keyword evidence="3" id="KW-0507">mRNA processing</keyword>
<dbReference type="InterPro" id="IPR047313">
    <property type="entry name" value="SMN_C"/>
</dbReference>
<organism evidence="8 9">
    <name type="scientific">Zopfia rhizophila CBS 207.26</name>
    <dbReference type="NCBI Taxonomy" id="1314779"/>
    <lineage>
        <taxon>Eukaryota</taxon>
        <taxon>Fungi</taxon>
        <taxon>Dikarya</taxon>
        <taxon>Ascomycota</taxon>
        <taxon>Pezizomycotina</taxon>
        <taxon>Dothideomycetes</taxon>
        <taxon>Dothideomycetes incertae sedis</taxon>
        <taxon>Zopfiaceae</taxon>
        <taxon>Zopfia</taxon>
    </lineage>
</organism>
<evidence type="ECO:0000256" key="5">
    <source>
        <dbReference type="ARBA" id="ARBA00023242"/>
    </source>
</evidence>
<gene>
    <name evidence="8" type="ORF">K469DRAFT_579780</name>
</gene>
<evidence type="ECO:0000313" key="8">
    <source>
        <dbReference type="EMBL" id="KAF2184425.1"/>
    </source>
</evidence>
<dbReference type="InterPro" id="IPR040424">
    <property type="entry name" value="Smn1"/>
</dbReference>
<evidence type="ECO:0000256" key="4">
    <source>
        <dbReference type="ARBA" id="ARBA00023187"/>
    </source>
</evidence>
<dbReference type="GO" id="GO:0008380">
    <property type="term" value="P:RNA splicing"/>
    <property type="evidence" value="ECO:0007669"/>
    <property type="project" value="UniProtKB-KW"/>
</dbReference>
<dbReference type="Pfam" id="PF20636">
    <property type="entry name" value="SMN_G2-BD"/>
    <property type="match status" value="1"/>
</dbReference>
<name>A0A6A6E0B7_9PEZI</name>
<comment type="subcellular location">
    <subcellularLocation>
        <location evidence="1">Nucleus</location>
    </subcellularLocation>
</comment>
<keyword evidence="4" id="KW-0508">mRNA splicing</keyword>
<keyword evidence="5" id="KW-0539">Nucleus</keyword>
<accession>A0A6A6E0B7</accession>
<comment type="similarity">
    <text evidence="2">Belongs to the SMN family.</text>
</comment>
<dbReference type="PANTHER" id="PTHR39267">
    <property type="entry name" value="SURVIVAL MOTOR NEURON-LIKE PROTEIN 1"/>
    <property type="match status" value="1"/>
</dbReference>
<dbReference type="GO" id="GO:0006397">
    <property type="term" value="P:mRNA processing"/>
    <property type="evidence" value="ECO:0007669"/>
    <property type="project" value="UniProtKB-KW"/>
</dbReference>
<dbReference type="CDD" id="cd22851">
    <property type="entry name" value="SMN_N"/>
    <property type="match status" value="1"/>
</dbReference>
<dbReference type="InterPro" id="IPR049481">
    <property type="entry name" value="SMN_G2-BD"/>
</dbReference>
<dbReference type="Proteomes" id="UP000800200">
    <property type="component" value="Unassembled WGS sequence"/>
</dbReference>
<reference evidence="8" key="1">
    <citation type="journal article" date="2020" name="Stud. Mycol.">
        <title>101 Dothideomycetes genomes: a test case for predicting lifestyles and emergence of pathogens.</title>
        <authorList>
            <person name="Haridas S."/>
            <person name="Albert R."/>
            <person name="Binder M."/>
            <person name="Bloem J."/>
            <person name="Labutti K."/>
            <person name="Salamov A."/>
            <person name="Andreopoulos B."/>
            <person name="Baker S."/>
            <person name="Barry K."/>
            <person name="Bills G."/>
            <person name="Bluhm B."/>
            <person name="Cannon C."/>
            <person name="Castanera R."/>
            <person name="Culley D."/>
            <person name="Daum C."/>
            <person name="Ezra D."/>
            <person name="Gonzalez J."/>
            <person name="Henrissat B."/>
            <person name="Kuo A."/>
            <person name="Liang C."/>
            <person name="Lipzen A."/>
            <person name="Lutzoni F."/>
            <person name="Magnuson J."/>
            <person name="Mondo S."/>
            <person name="Nolan M."/>
            <person name="Ohm R."/>
            <person name="Pangilinan J."/>
            <person name="Park H.-J."/>
            <person name="Ramirez L."/>
            <person name="Alfaro M."/>
            <person name="Sun H."/>
            <person name="Tritt A."/>
            <person name="Yoshinaga Y."/>
            <person name="Zwiers L.-H."/>
            <person name="Turgeon B."/>
            <person name="Goodwin S."/>
            <person name="Spatafora J."/>
            <person name="Crous P."/>
            <person name="Grigoriev I."/>
        </authorList>
    </citation>
    <scope>NUCLEOTIDE SEQUENCE</scope>
    <source>
        <strain evidence="8">CBS 207.26</strain>
    </source>
</reference>
<dbReference type="PANTHER" id="PTHR39267:SF1">
    <property type="entry name" value="SURVIVAL MOTOR NEURON PROTEIN"/>
    <property type="match status" value="1"/>
</dbReference>
<evidence type="ECO:0000256" key="3">
    <source>
        <dbReference type="ARBA" id="ARBA00022664"/>
    </source>
</evidence>
<feature type="compositionally biased region" description="Basic and acidic residues" evidence="6">
    <location>
        <begin position="61"/>
        <end position="70"/>
    </location>
</feature>
<dbReference type="CDD" id="cd22852">
    <property type="entry name" value="SMN_C"/>
    <property type="match status" value="1"/>
</dbReference>
<evidence type="ECO:0000259" key="7">
    <source>
        <dbReference type="Pfam" id="PF20636"/>
    </source>
</evidence>
<evidence type="ECO:0000313" key="9">
    <source>
        <dbReference type="Proteomes" id="UP000800200"/>
    </source>
</evidence>
<protein>
    <recommendedName>
        <fullName evidence="7">Survival Motor Neuron Gemin2-binding domain-containing protein</fullName>
    </recommendedName>
</protein>
<evidence type="ECO:0000256" key="6">
    <source>
        <dbReference type="SAM" id="MobiDB-lite"/>
    </source>
</evidence>
<sequence length="175" mass="19762">MEPDISLGDHNVWDDTALIDSWEEALAEYKRYHSIQARGKRLEDVLTEKELRELRQEHGDLIEVETRSGENDSNTYADQEHAGRIKEETNDDAEVGQDPMQEPTTSGDQEQSRGAETSVQPHNVAPAAMPQAILGTAQEENLKNLMMSWYYAGYYSGLYDRQQKAASEKAQEKGS</sequence>
<evidence type="ECO:0000256" key="2">
    <source>
        <dbReference type="ARBA" id="ARBA00005371"/>
    </source>
</evidence>
<evidence type="ECO:0000256" key="1">
    <source>
        <dbReference type="ARBA" id="ARBA00004123"/>
    </source>
</evidence>
<feature type="compositionally biased region" description="Basic and acidic residues" evidence="6">
    <location>
        <begin position="78"/>
        <end position="88"/>
    </location>
</feature>